<dbReference type="InterPro" id="IPR029058">
    <property type="entry name" value="AB_hydrolase_fold"/>
</dbReference>
<dbReference type="GO" id="GO:0042952">
    <property type="term" value="P:beta-ketoadipate pathway"/>
    <property type="evidence" value="ECO:0007669"/>
    <property type="project" value="InterPro"/>
</dbReference>
<dbReference type="AlphaFoldDB" id="A0A147KDA3"/>
<dbReference type="InterPro" id="IPR050471">
    <property type="entry name" value="AB_hydrolase"/>
</dbReference>
<dbReference type="PANTHER" id="PTHR43433">
    <property type="entry name" value="HYDROLASE, ALPHA/BETA FOLD FAMILY PROTEIN"/>
    <property type="match status" value="1"/>
</dbReference>
<dbReference type="GO" id="GO:0047570">
    <property type="term" value="F:3-oxoadipate enol-lactonase activity"/>
    <property type="evidence" value="ECO:0007669"/>
    <property type="project" value="InterPro"/>
</dbReference>
<dbReference type="Gene3D" id="3.40.50.1820">
    <property type="entry name" value="alpha/beta hydrolase"/>
    <property type="match status" value="1"/>
</dbReference>
<comment type="caution">
    <text evidence="2">The sequence shown here is derived from an EMBL/GenBank/DDBJ whole genome shotgun (WGS) entry which is preliminary data.</text>
</comment>
<feature type="domain" description="AB hydrolase-1" evidence="1">
    <location>
        <begin position="16"/>
        <end position="240"/>
    </location>
</feature>
<dbReference type="EMBL" id="LGEM01000138">
    <property type="protein sequence ID" value="KUP95240.1"/>
    <property type="molecule type" value="Genomic_DNA"/>
</dbReference>
<keyword evidence="3" id="KW-1185">Reference proteome</keyword>
<evidence type="ECO:0000313" key="3">
    <source>
        <dbReference type="Proteomes" id="UP000074382"/>
    </source>
</evidence>
<dbReference type="Pfam" id="PF00561">
    <property type="entry name" value="Abhydrolase_1"/>
    <property type="match status" value="1"/>
</dbReference>
<sequence length="255" mass="27186">MSVDVHYTVDGPEDAPLVVLSGALGSRLDMWDPQMAGLTGQFRVVRYDMRGHGSSPVPPAPYSLADLGSDVLRLLDRLKVERAHFAGLSIGGMIGMWLAAHAPERIDRLALLCTSPKPPGTPEGWAERIDTVRSGGTAAVAPTVVGRWFTPAYAAREPETVALFVDMISATSDEGYAGCCAAIQQMDLRPDLPSISAPTLVVAAEQDTSIPPELADLIVAGIPDSRLEVVPDAAHLVSWEQATLVNELLVEHFGK</sequence>
<dbReference type="NCBIfam" id="TIGR02427">
    <property type="entry name" value="protocat_pcaD"/>
    <property type="match status" value="1"/>
</dbReference>
<evidence type="ECO:0000259" key="1">
    <source>
        <dbReference type="Pfam" id="PF00561"/>
    </source>
</evidence>
<accession>A0A147KDA3</accession>
<evidence type="ECO:0000313" key="2">
    <source>
        <dbReference type="EMBL" id="KUP95240.1"/>
    </source>
</evidence>
<proteinExistence type="predicted"/>
<reference evidence="3" key="1">
    <citation type="journal article" date="2017" name="Acta Aliment.">
        <title>Plant polysaccharide degrading enzyme system of Thermpbifida cellulosilytica TB100 revealed by de novo genome project data.</title>
        <authorList>
            <person name="Toth A."/>
            <person name="Baka E."/>
            <person name="Luzics S."/>
            <person name="Bata-Vidacs I."/>
            <person name="Nagy I."/>
            <person name="Balint B."/>
            <person name="Herceg R."/>
            <person name="Olasz F."/>
            <person name="Wilk T."/>
            <person name="Nagy T."/>
            <person name="Kriszt B."/>
            <person name="Nagy I."/>
            <person name="Kukolya J."/>
        </authorList>
    </citation>
    <scope>NUCLEOTIDE SEQUENCE [LARGE SCALE GENOMIC DNA]</scope>
    <source>
        <strain evidence="3">TB100</strain>
    </source>
</reference>
<dbReference type="PANTHER" id="PTHR43433:SF5">
    <property type="entry name" value="AB HYDROLASE-1 DOMAIN-CONTAINING PROTEIN"/>
    <property type="match status" value="1"/>
</dbReference>
<protein>
    <submittedName>
        <fullName evidence="2">Adhesin</fullName>
    </submittedName>
</protein>
<name>A0A147KDA3_THECS</name>
<organism evidence="2 3">
    <name type="scientific">Thermobifida cellulosilytica TB100</name>
    <dbReference type="NCBI Taxonomy" id="665004"/>
    <lineage>
        <taxon>Bacteria</taxon>
        <taxon>Bacillati</taxon>
        <taxon>Actinomycetota</taxon>
        <taxon>Actinomycetes</taxon>
        <taxon>Streptosporangiales</taxon>
        <taxon>Nocardiopsidaceae</taxon>
        <taxon>Thermobifida</taxon>
    </lineage>
</organism>
<dbReference type="RefSeq" id="WP_068752983.1">
    <property type="nucleotide sequence ID" value="NZ_KQ950180.1"/>
</dbReference>
<dbReference type="OrthoDB" id="9802489at2"/>
<gene>
    <name evidence="2" type="ORF">AC529_18870</name>
</gene>
<dbReference type="Proteomes" id="UP000074382">
    <property type="component" value="Unassembled WGS sequence"/>
</dbReference>
<dbReference type="SUPFAM" id="SSF53474">
    <property type="entry name" value="alpha/beta-Hydrolases"/>
    <property type="match status" value="1"/>
</dbReference>
<dbReference type="InterPro" id="IPR000073">
    <property type="entry name" value="AB_hydrolase_1"/>
</dbReference>
<dbReference type="PRINTS" id="PR00111">
    <property type="entry name" value="ABHYDROLASE"/>
</dbReference>
<dbReference type="InterPro" id="IPR026968">
    <property type="entry name" value="PcaD/CatD"/>
</dbReference>
<dbReference type="PATRIC" id="fig|665004.4.peg.133"/>
<dbReference type="STRING" id="665004.AC529_18870"/>